<dbReference type="OrthoDB" id="7465688at2759"/>
<reference evidence="2 3" key="1">
    <citation type="journal article" date="2015" name="Sci. Rep.">
        <title>Genome of the facultative scuticociliatosis pathogen Pseudocohnilembus persalinus provides insight into its virulence through horizontal gene transfer.</title>
        <authorList>
            <person name="Xiong J."/>
            <person name="Wang G."/>
            <person name="Cheng J."/>
            <person name="Tian M."/>
            <person name="Pan X."/>
            <person name="Warren A."/>
            <person name="Jiang C."/>
            <person name="Yuan D."/>
            <person name="Miao W."/>
        </authorList>
    </citation>
    <scope>NUCLEOTIDE SEQUENCE [LARGE SCALE GENOMIC DNA]</scope>
    <source>
        <strain evidence="2">36N120E</strain>
    </source>
</reference>
<dbReference type="AlphaFoldDB" id="A0A0V0QI26"/>
<protein>
    <submittedName>
        <fullName evidence="2">Uncharacterized protein</fullName>
    </submittedName>
</protein>
<dbReference type="Proteomes" id="UP000054937">
    <property type="component" value="Unassembled WGS sequence"/>
</dbReference>
<gene>
    <name evidence="2" type="ORF">PPERSA_00159</name>
</gene>
<keyword evidence="1" id="KW-0812">Transmembrane</keyword>
<keyword evidence="3" id="KW-1185">Reference proteome</keyword>
<keyword evidence="1" id="KW-1133">Transmembrane helix</keyword>
<sequence>MNQNNIESKKGEENQNKELEEIHKLSQPLWISKLITKRPCLFFWVSFLLIIILVETTEFDQQSVNQNDFQTFIIYKKNNKESLLTVENVKKMQKIEKQLTTQRDNEWEKICHIKNGGKICDSFYSIPLLIDSSSGYDSEITQEKIDNFINYITSSQSIFDTAKLLFDKNFSMENKEIQYARSIYNFGFPFEGFDNYTDEDEKQADQFKEWNFDFYDFIDEGQDTDGMEVTYFNNKGREDYENRQIKSDILFAFFAHSI</sequence>
<keyword evidence="1" id="KW-0472">Membrane</keyword>
<dbReference type="InParanoid" id="A0A0V0QI26"/>
<proteinExistence type="predicted"/>
<evidence type="ECO:0000313" key="3">
    <source>
        <dbReference type="Proteomes" id="UP000054937"/>
    </source>
</evidence>
<organism evidence="2 3">
    <name type="scientific">Pseudocohnilembus persalinus</name>
    <name type="common">Ciliate</name>
    <dbReference type="NCBI Taxonomy" id="266149"/>
    <lineage>
        <taxon>Eukaryota</taxon>
        <taxon>Sar</taxon>
        <taxon>Alveolata</taxon>
        <taxon>Ciliophora</taxon>
        <taxon>Intramacronucleata</taxon>
        <taxon>Oligohymenophorea</taxon>
        <taxon>Scuticociliatia</taxon>
        <taxon>Philasterida</taxon>
        <taxon>Pseudocohnilembidae</taxon>
        <taxon>Pseudocohnilembus</taxon>
    </lineage>
</organism>
<evidence type="ECO:0000313" key="2">
    <source>
        <dbReference type="EMBL" id="KRX01786.1"/>
    </source>
</evidence>
<comment type="caution">
    <text evidence="2">The sequence shown here is derived from an EMBL/GenBank/DDBJ whole genome shotgun (WGS) entry which is preliminary data.</text>
</comment>
<dbReference type="EMBL" id="LDAU01000164">
    <property type="protein sequence ID" value="KRX01786.1"/>
    <property type="molecule type" value="Genomic_DNA"/>
</dbReference>
<evidence type="ECO:0000256" key="1">
    <source>
        <dbReference type="SAM" id="Phobius"/>
    </source>
</evidence>
<feature type="transmembrane region" description="Helical" evidence="1">
    <location>
        <begin position="40"/>
        <end position="57"/>
    </location>
</feature>
<accession>A0A0V0QI26</accession>
<name>A0A0V0QI26_PSEPJ</name>